<evidence type="ECO:0000256" key="1">
    <source>
        <dbReference type="ARBA" id="ARBA00022801"/>
    </source>
</evidence>
<evidence type="ECO:0000313" key="4">
    <source>
        <dbReference type="Proteomes" id="UP000182347"/>
    </source>
</evidence>
<dbReference type="STRING" id="482461.SAMN05216244_3579"/>
<dbReference type="GO" id="GO:0016791">
    <property type="term" value="F:phosphatase activity"/>
    <property type="evidence" value="ECO:0007669"/>
    <property type="project" value="TreeGrafter"/>
</dbReference>
<dbReference type="InterPro" id="IPR017944">
    <property type="entry name" value="KaiA/RbsU_helical_domain_sf"/>
</dbReference>
<accession>A0A1G9WR03</accession>
<gene>
    <name evidence="3" type="ORF">SAMN05216244_3579</name>
</gene>
<dbReference type="AlphaFoldDB" id="A0A1G9WR03"/>
<evidence type="ECO:0000259" key="2">
    <source>
        <dbReference type="PROSITE" id="PS51746"/>
    </source>
</evidence>
<name>A0A1G9WR03_9BACI</name>
<dbReference type="SUPFAM" id="SSF81606">
    <property type="entry name" value="PP2C-like"/>
    <property type="match status" value="1"/>
</dbReference>
<evidence type="ECO:0000313" key="3">
    <source>
        <dbReference type="EMBL" id="SDM86603.1"/>
    </source>
</evidence>
<dbReference type="SMART" id="SM00331">
    <property type="entry name" value="PP2C_SIG"/>
    <property type="match status" value="1"/>
</dbReference>
<dbReference type="InterPro" id="IPR036457">
    <property type="entry name" value="PPM-type-like_dom_sf"/>
</dbReference>
<dbReference type="InterPro" id="IPR014787">
    <property type="entry name" value="PSer_Pase_RsbU_N"/>
</dbReference>
<dbReference type="SUPFAM" id="SSF101215">
    <property type="entry name" value="KaiA/RbsU domain"/>
    <property type="match status" value="1"/>
</dbReference>
<keyword evidence="4" id="KW-1185">Reference proteome</keyword>
<dbReference type="PANTHER" id="PTHR43156:SF15">
    <property type="entry name" value="PHOSPHOSERINE PHOSPHATASE RSBU"/>
    <property type="match status" value="1"/>
</dbReference>
<proteinExistence type="predicted"/>
<dbReference type="FunFam" id="3.60.40.10:FF:000045">
    <property type="entry name" value="Stage II sporulation protein E"/>
    <property type="match status" value="1"/>
</dbReference>
<dbReference type="RefSeq" id="WP_074600593.1">
    <property type="nucleotide sequence ID" value="NZ_FNHF01000006.1"/>
</dbReference>
<dbReference type="PROSITE" id="PS51746">
    <property type="entry name" value="PPM_2"/>
    <property type="match status" value="1"/>
</dbReference>
<dbReference type="Pfam" id="PF08673">
    <property type="entry name" value="RsbU_N"/>
    <property type="match status" value="1"/>
</dbReference>
<dbReference type="PANTHER" id="PTHR43156">
    <property type="entry name" value="STAGE II SPORULATION PROTEIN E-RELATED"/>
    <property type="match status" value="1"/>
</dbReference>
<reference evidence="4" key="1">
    <citation type="submission" date="2016-10" db="EMBL/GenBank/DDBJ databases">
        <authorList>
            <person name="Varghese N."/>
            <person name="Submissions S."/>
        </authorList>
    </citation>
    <scope>NUCLEOTIDE SEQUENCE [LARGE SCALE GENOMIC DNA]</scope>
    <source>
        <strain evidence="4">CGMCC 1.6199</strain>
    </source>
</reference>
<keyword evidence="1" id="KW-0378">Hydrolase</keyword>
<dbReference type="Gene3D" id="1.10.1240.30">
    <property type="entry name" value="KaiA/RbsU domain"/>
    <property type="match status" value="1"/>
</dbReference>
<dbReference type="EMBL" id="FNHF01000006">
    <property type="protein sequence ID" value="SDM86603.1"/>
    <property type="molecule type" value="Genomic_DNA"/>
</dbReference>
<dbReference type="InterPro" id="IPR052016">
    <property type="entry name" value="Bact_Sigma-Reg"/>
</dbReference>
<dbReference type="Gene3D" id="3.60.40.10">
    <property type="entry name" value="PPM-type phosphatase domain"/>
    <property type="match status" value="1"/>
</dbReference>
<dbReference type="Proteomes" id="UP000182347">
    <property type="component" value="Unassembled WGS sequence"/>
</dbReference>
<dbReference type="InterPro" id="IPR001932">
    <property type="entry name" value="PPM-type_phosphatase-like_dom"/>
</dbReference>
<feature type="domain" description="PPM-type phosphatase" evidence="2">
    <location>
        <begin position="123"/>
        <end position="334"/>
    </location>
</feature>
<sequence length="336" mass="38504">MNTLNLDLSNYRDLLKQYIRTQDETALYQAEQFSKLSMQQNISPEEIINVHIQALQDLYPELPEGIESSMNFLLEAMISYGLAYQEFQSLREQQLALKSEISVAASMQQTLLTTVKPEVEGLEIGAISIPANQMNGDYHHFVQNDDNKLGIAIADVIGKGIPAALAMSMIKYSMDSIPENRMDPSNILESLNRVVERNVDPSMFITMFYGLYDPGDEKFYYSSAGHEPGFYYNAAEDKFEEIEARGVVLGVTRDTKYRQYERKVNPGDMIIMLTDGVTECRQGDRFIEPEEVLDVIKANMHLPAQKLVEQVYKHFERLQDFHLRDDFTLIILRKEV</sequence>
<dbReference type="Pfam" id="PF07228">
    <property type="entry name" value="SpoIIE"/>
    <property type="match status" value="1"/>
</dbReference>
<dbReference type="OrthoDB" id="311592at2"/>
<protein>
    <submittedName>
        <fullName evidence="3">Sigma-B regulation protein RsbU (Phosphoserine phosphatase)</fullName>
    </submittedName>
</protein>
<organism evidence="3 4">
    <name type="scientific">Sediminibacillus halophilus</name>
    <dbReference type="NCBI Taxonomy" id="482461"/>
    <lineage>
        <taxon>Bacteria</taxon>
        <taxon>Bacillati</taxon>
        <taxon>Bacillota</taxon>
        <taxon>Bacilli</taxon>
        <taxon>Bacillales</taxon>
        <taxon>Bacillaceae</taxon>
        <taxon>Sediminibacillus</taxon>
    </lineage>
</organism>